<keyword evidence="4" id="KW-1185">Reference proteome</keyword>
<dbReference type="PANTHER" id="PTHR40407">
    <property type="entry name" value="MEMBRANE PROTEIN-LIKE PROTEIN"/>
    <property type="match status" value="1"/>
</dbReference>
<dbReference type="Proteomes" id="UP000295724">
    <property type="component" value="Unassembled WGS sequence"/>
</dbReference>
<reference evidence="3 4" key="1">
    <citation type="submission" date="2019-03" db="EMBL/GenBank/DDBJ databases">
        <title>Genomic Encyclopedia of Type Strains, Phase IV (KMG-IV): sequencing the most valuable type-strain genomes for metagenomic binning, comparative biology and taxonomic classification.</title>
        <authorList>
            <person name="Goeker M."/>
        </authorList>
    </citation>
    <scope>NUCLEOTIDE SEQUENCE [LARGE SCALE GENOMIC DNA]</scope>
    <source>
        <strain evidence="3 4">DSM 25488</strain>
    </source>
</reference>
<proteinExistence type="predicted"/>
<feature type="transmembrane region" description="Helical" evidence="1">
    <location>
        <begin position="100"/>
        <end position="124"/>
    </location>
</feature>
<dbReference type="AlphaFoldDB" id="A0A4R6XUE5"/>
<comment type="caution">
    <text evidence="3">The sequence shown here is derived from an EMBL/GenBank/DDBJ whole genome shotgun (WGS) entry which is preliminary data.</text>
</comment>
<name>A0A4R6XUE5_9GAMM</name>
<evidence type="ECO:0000313" key="3">
    <source>
        <dbReference type="EMBL" id="TDR23436.1"/>
    </source>
</evidence>
<feature type="domain" description="Heparan-alpha-glucosaminide N-acetyltransferase catalytic" evidence="2">
    <location>
        <begin position="20"/>
        <end position="238"/>
    </location>
</feature>
<feature type="transmembrane region" description="Helical" evidence="1">
    <location>
        <begin position="205"/>
        <end position="225"/>
    </location>
</feature>
<dbReference type="Pfam" id="PF07786">
    <property type="entry name" value="HGSNAT_cat"/>
    <property type="match status" value="1"/>
</dbReference>
<keyword evidence="1" id="KW-0472">Membrane</keyword>
<feature type="transmembrane region" description="Helical" evidence="1">
    <location>
        <begin position="66"/>
        <end position="88"/>
    </location>
</feature>
<accession>A0A4R6XUE5</accession>
<sequence>MLQSLQLKGGCMNTEIKRSRIQSLDILRGLVIVLMAIDHVRDMWSLEAFQPEDLSQTSPEYFFTRWITHFCAPVFVFLAGTSSFLYQVKINDTKALSRFLLIRGLWLILVEVMVINASWMLGFFWSEWGFFLQVIWAIGISMIALAGLVWLSDKMILLIALLLIFGHNALNFIVPADLGSFSWLWKMLHESGYHGLNQSGNWGVYFAYPMIPWMGVMAAGYVFGNVMTFTLERRTQWLYRLGLAAIVLFVILRYSNVYGDTAVWEPQQTMLFTFMSFLNTQKYPPSLLYVLMTMGPAFLLLILFEKKDYKWFGFLRVFGRVPFFFYVLHFIVIHLTSMVYFKLFHGEWFDLANTQNPQNWPDFYQPSLLRLYVAWAVIVVFFYYLCRWFDRYKSTHQQWWLKFL</sequence>
<dbReference type="PANTHER" id="PTHR40407:SF1">
    <property type="entry name" value="HEPARAN-ALPHA-GLUCOSAMINIDE N-ACETYLTRANSFERASE CATALYTIC DOMAIN-CONTAINING PROTEIN"/>
    <property type="match status" value="1"/>
</dbReference>
<dbReference type="EMBL" id="SNZB01000001">
    <property type="protein sequence ID" value="TDR23436.1"/>
    <property type="molecule type" value="Genomic_DNA"/>
</dbReference>
<feature type="transmembrane region" description="Helical" evidence="1">
    <location>
        <begin position="237"/>
        <end position="255"/>
    </location>
</feature>
<dbReference type="InterPro" id="IPR012429">
    <property type="entry name" value="HGSNAT_cat"/>
</dbReference>
<evidence type="ECO:0000259" key="2">
    <source>
        <dbReference type="Pfam" id="PF07786"/>
    </source>
</evidence>
<feature type="transmembrane region" description="Helical" evidence="1">
    <location>
        <begin position="286"/>
        <end position="304"/>
    </location>
</feature>
<feature type="transmembrane region" description="Helical" evidence="1">
    <location>
        <begin position="324"/>
        <end position="343"/>
    </location>
</feature>
<feature type="transmembrane region" description="Helical" evidence="1">
    <location>
        <begin position="130"/>
        <end position="151"/>
    </location>
</feature>
<feature type="transmembrane region" description="Helical" evidence="1">
    <location>
        <begin position="158"/>
        <end position="185"/>
    </location>
</feature>
<feature type="transmembrane region" description="Helical" evidence="1">
    <location>
        <begin position="363"/>
        <end position="386"/>
    </location>
</feature>
<organism evidence="3 4">
    <name type="scientific">Marinicella litoralis</name>
    <dbReference type="NCBI Taxonomy" id="644220"/>
    <lineage>
        <taxon>Bacteria</taxon>
        <taxon>Pseudomonadati</taxon>
        <taxon>Pseudomonadota</taxon>
        <taxon>Gammaproteobacteria</taxon>
        <taxon>Lysobacterales</taxon>
        <taxon>Marinicellaceae</taxon>
        <taxon>Marinicella</taxon>
    </lineage>
</organism>
<dbReference type="OrthoDB" id="508112at2"/>
<protein>
    <submittedName>
        <fullName evidence="3">Putative membrane protein</fullName>
    </submittedName>
</protein>
<evidence type="ECO:0000256" key="1">
    <source>
        <dbReference type="SAM" id="Phobius"/>
    </source>
</evidence>
<keyword evidence="1" id="KW-0812">Transmembrane</keyword>
<evidence type="ECO:0000313" key="4">
    <source>
        <dbReference type="Proteomes" id="UP000295724"/>
    </source>
</evidence>
<keyword evidence="1" id="KW-1133">Transmembrane helix</keyword>
<gene>
    <name evidence="3" type="ORF">C8D91_0297</name>
</gene>